<dbReference type="SUPFAM" id="SSF118196">
    <property type="entry name" value="YaeB-like"/>
    <property type="match status" value="1"/>
</dbReference>
<protein>
    <submittedName>
        <fullName evidence="4">tRNA (N6-threonylcarbamoyladenosine(37)-N6)-methyltransferase TrmO</fullName>
    </submittedName>
</protein>
<dbReference type="PANTHER" id="PTHR12818:SF0">
    <property type="entry name" value="TRNA (ADENINE(37)-N6)-METHYLTRANSFERASE"/>
    <property type="match status" value="1"/>
</dbReference>
<dbReference type="InterPro" id="IPR036414">
    <property type="entry name" value="YaeB_N_sf"/>
</dbReference>
<dbReference type="CDD" id="cd09281">
    <property type="entry name" value="UPF0066"/>
    <property type="match status" value="1"/>
</dbReference>
<proteinExistence type="inferred from homology"/>
<dbReference type="OrthoDB" id="9804309at2"/>
<keyword evidence="5" id="KW-1185">Reference proteome</keyword>
<dbReference type="RefSeq" id="WP_069688960.1">
    <property type="nucleotide sequence ID" value="NZ_CP017147.1"/>
</dbReference>
<keyword evidence="1" id="KW-0949">S-adenosyl-L-methionine</keyword>
<evidence type="ECO:0000256" key="1">
    <source>
        <dbReference type="ARBA" id="ARBA00022691"/>
    </source>
</evidence>
<dbReference type="STRING" id="1526658.BHK69_03890"/>
<accession>A0A1D7TX91</accession>
<evidence type="ECO:0000259" key="3">
    <source>
        <dbReference type="PROSITE" id="PS51668"/>
    </source>
</evidence>
<evidence type="ECO:0000256" key="2">
    <source>
        <dbReference type="ARBA" id="ARBA00033753"/>
    </source>
</evidence>
<comment type="similarity">
    <text evidence="2">Belongs to the tRNA methyltransferase O family.</text>
</comment>
<gene>
    <name evidence="4" type="ORF">BHK69_03890</name>
</gene>
<dbReference type="Gene3D" id="2.40.30.70">
    <property type="entry name" value="YaeB-like"/>
    <property type="match status" value="1"/>
</dbReference>
<organism evidence="4 5">
    <name type="scientific">Bosea vaviloviae</name>
    <dbReference type="NCBI Taxonomy" id="1526658"/>
    <lineage>
        <taxon>Bacteria</taxon>
        <taxon>Pseudomonadati</taxon>
        <taxon>Pseudomonadota</taxon>
        <taxon>Alphaproteobacteria</taxon>
        <taxon>Hyphomicrobiales</taxon>
        <taxon>Boseaceae</taxon>
        <taxon>Bosea</taxon>
    </lineage>
</organism>
<dbReference type="PANTHER" id="PTHR12818">
    <property type="entry name" value="TRNA (ADENINE(37)-N6)-METHYLTRANSFERASE"/>
    <property type="match status" value="1"/>
</dbReference>
<dbReference type="Pfam" id="PF01980">
    <property type="entry name" value="TrmO_N"/>
    <property type="match status" value="1"/>
</dbReference>
<dbReference type="InterPro" id="IPR040372">
    <property type="entry name" value="YaeB-like"/>
</dbReference>
<dbReference type="KEGG" id="bvv:BHK69_03890"/>
<evidence type="ECO:0000313" key="4">
    <source>
        <dbReference type="EMBL" id="AOO79738.1"/>
    </source>
</evidence>
<dbReference type="InterPro" id="IPR036413">
    <property type="entry name" value="YaeB-like_sf"/>
</dbReference>
<dbReference type="Proteomes" id="UP000094969">
    <property type="component" value="Chromosome"/>
</dbReference>
<name>A0A1D7TX91_9HYPH</name>
<keyword evidence="4" id="KW-0808">Transferase</keyword>
<reference evidence="4 5" key="1">
    <citation type="journal article" date="2015" name="Antonie Van Leeuwenhoek">
        <title>Bosea vaviloviae sp. nov., a new species of slow-growing rhizobia isolated from nodules of the relict species Vavilovia formosa (Stev.) Fed.</title>
        <authorList>
            <person name="Safronova V.I."/>
            <person name="Kuznetsova I.G."/>
            <person name="Sazanova A.L."/>
            <person name="Kimeklis A.K."/>
            <person name="Belimov A.A."/>
            <person name="Andronov E.E."/>
            <person name="Pinaev A.G."/>
            <person name="Chizhevskaya E.P."/>
            <person name="Pukhaev A.R."/>
            <person name="Popov K.P."/>
            <person name="Willems A."/>
            <person name="Tikhonovich I.A."/>
        </authorList>
    </citation>
    <scope>NUCLEOTIDE SEQUENCE [LARGE SCALE GENOMIC DNA]</scope>
    <source>
        <strain evidence="4 5">Vaf18</strain>
    </source>
</reference>
<sequence length="159" mass="17743">MDWQATRPGETSAPLPERQDAHFVFIGRIRTPFATRDQCPRQGDSENGPECRVEIDAPWHAALMGIAAFAYLDLLYWMHEARRDLVTQTPRGAEPLGTFALRSPVRPNPIALSRVRLLRVEEGALIVRGLDCLDGTPLLDVKPNRCAQSPAQEHRHAAS</sequence>
<keyword evidence="4" id="KW-0489">Methyltransferase</keyword>
<dbReference type="EMBL" id="CP017147">
    <property type="protein sequence ID" value="AOO79738.1"/>
    <property type="molecule type" value="Genomic_DNA"/>
</dbReference>
<dbReference type="InterPro" id="IPR023370">
    <property type="entry name" value="TrmO-like_N"/>
</dbReference>
<feature type="domain" description="TsaA-like" evidence="3">
    <location>
        <begin position="23"/>
        <end position="153"/>
    </location>
</feature>
<dbReference type="GO" id="GO:0008168">
    <property type="term" value="F:methyltransferase activity"/>
    <property type="evidence" value="ECO:0007669"/>
    <property type="project" value="UniProtKB-KW"/>
</dbReference>
<dbReference type="NCBIfam" id="TIGR00104">
    <property type="entry name" value="tRNA_TsaA"/>
    <property type="match status" value="1"/>
</dbReference>
<dbReference type="GO" id="GO:0032259">
    <property type="term" value="P:methylation"/>
    <property type="evidence" value="ECO:0007669"/>
    <property type="project" value="UniProtKB-KW"/>
</dbReference>
<dbReference type="PROSITE" id="PS51668">
    <property type="entry name" value="TSAA_2"/>
    <property type="match status" value="1"/>
</dbReference>
<evidence type="ECO:0000313" key="5">
    <source>
        <dbReference type="Proteomes" id="UP000094969"/>
    </source>
</evidence>
<dbReference type="AlphaFoldDB" id="A0A1D7TX91"/>